<keyword evidence="2" id="KW-1185">Reference proteome</keyword>
<dbReference type="EMBL" id="BPFH01000005">
    <property type="protein sequence ID" value="GIT96280.1"/>
    <property type="molecule type" value="Genomic_DNA"/>
</dbReference>
<reference evidence="1 2" key="1">
    <citation type="submission" date="2021-05" db="EMBL/GenBank/DDBJ databases">
        <title>Bacteria Genome sequencing.</title>
        <authorList>
            <person name="Takabe Y."/>
            <person name="Nakajima Y."/>
            <person name="Suzuki S."/>
            <person name="Shiozaki T."/>
        </authorList>
    </citation>
    <scope>NUCLEOTIDE SEQUENCE [LARGE SCALE GENOMIC DNA]</scope>
    <source>
        <strain evidence="1 2">AI_62</strain>
    </source>
</reference>
<evidence type="ECO:0000313" key="2">
    <source>
        <dbReference type="Proteomes" id="UP000786693"/>
    </source>
</evidence>
<evidence type="ECO:0000313" key="1">
    <source>
        <dbReference type="EMBL" id="GIT96280.1"/>
    </source>
</evidence>
<dbReference type="Proteomes" id="UP000786693">
    <property type="component" value="Unassembled WGS sequence"/>
</dbReference>
<sequence>MLSVCLVALVGLLGGSAYRLTQGPVALPAWLVTQVEVRANRALADLDLSLGGLGLAYDLEDHGLRFIVSDARLSRAGEHVVRLPSLTATLDGAQLAMGHIRPRSLRLDGLALDLARNADGQFNLTLGAGGGGALPRDAAEVLAALDMFLAAPLVADLRSIRASGIALGVRDVITGLSQDVTDGDLTVLRSEAGLEMTMRVRLPVGAARPARLAITLARDGVGQGAKGTLALVDVPLAYMGEAAPGIPALSLAEGMVSASATVTVSEQGVPGPVLGRVALQDLRSVDRPALALDRVSLDYGWTPGSGRVALTDLTASAEDLSLQASGQVLFPQGLTGPIQGQLRLGETILNPDDMFETRVAFDDGVIEAQITQAPLALHLGQAMVTGPSGTARLSGRLRFLPDGPEGSLALAVPEMAVPQLKALWPPSLQVQARRWFVNNMIGGTAQDVTGAVRLSPGQPPDVLASFSYTGGNLRFMRFMPPAEAARGAAHFDGRRLAMRVDSALVPAIGPGETATPETPRLPLRDTTFVIEDATQRPPVGALKMRASGDLGDVLTLLNNRPLRILDRLKRDRDYLSGRGDALVEVRLPLRQGNAPADIDWSVAATLRDVRSNQIVPNRVIEAESLAFLVTPAAVEIEGQLTFDGIPFDGGWRQALPPRGTEAIDPDAPPPPPVPLPEPGRVNGLARVSPADLERLGIEFGALDLSGRTTAQVSVTVPQGQAPSLSIASDLRGLEMSLPALSWSKPAAAGASFAMEARLGAAPEVTRLDLEASGLTARGRVTLRDGGGLDTAAFDVVDLGWFRGPVTLTGQGRGAAPTLTVRGGQADFRRATLRGGRGSGASGGGSPMRLALDRLILTDGIALTGVRAQLQSGTGTFTGQINGGSAIEGVLVRQGAGTAVQVQSQDAGEVLRSAGLFQDARGGTVQLTLQPTGQQGIYDGALRIAGIRIRNAPALASLLQSLSVVGLLEQLQGDGLSFTSVESDFTLRPGDIVVRRASAVGPSMSITADGVYDLGSKAVDMQGVVSPIYVVNGLFGALFAREDEGLFGFTYQINGLVNNPNVTVNPLSILTPGIFREIFRRPPPEG</sequence>
<name>A0ABQ4NPF6_9RHOB</name>
<gene>
    <name evidence="1" type="ORF">JANAI62_29030</name>
</gene>
<comment type="caution">
    <text evidence="1">The sequence shown here is derived from an EMBL/GenBank/DDBJ whole genome shotgun (WGS) entry which is preliminary data.</text>
</comment>
<accession>A0ABQ4NPF6</accession>
<organism evidence="1 2">
    <name type="scientific">Jannaschia pagri</name>
    <dbReference type="NCBI Taxonomy" id="2829797"/>
    <lineage>
        <taxon>Bacteria</taxon>
        <taxon>Pseudomonadati</taxon>
        <taxon>Pseudomonadota</taxon>
        <taxon>Alphaproteobacteria</taxon>
        <taxon>Rhodobacterales</taxon>
        <taxon>Roseobacteraceae</taxon>
        <taxon>Jannaschia</taxon>
    </lineage>
</organism>
<protein>
    <recommendedName>
        <fullName evidence="3">AsmA-like C-terminal region</fullName>
    </recommendedName>
</protein>
<evidence type="ECO:0008006" key="3">
    <source>
        <dbReference type="Google" id="ProtNLM"/>
    </source>
</evidence>
<proteinExistence type="predicted"/>